<name>A0A0U9HT66_9FIRM</name>
<keyword evidence="8" id="KW-0378">Hydrolase</keyword>
<dbReference type="OrthoDB" id="5293449at2"/>
<feature type="region of interest" description="Domain III" evidence="6">
    <location>
        <begin position="143"/>
        <end position="194"/>
    </location>
</feature>
<evidence type="ECO:0000256" key="3">
    <source>
        <dbReference type="ARBA" id="ARBA00023125"/>
    </source>
</evidence>
<keyword evidence="2 6" id="KW-0227">DNA damage</keyword>
<comment type="subunit">
    <text evidence="6">Homotetramer. Forms an RuvA(8)-RuvB(12)-Holliday junction (HJ) complex. HJ DNA is sandwiched between 2 RuvA tetramers; dsDNA enters through RuvA and exits via RuvB. An RuvB hexamer assembles on each DNA strand where it exits the tetramer. Each RuvB hexamer is contacted by two RuvA subunits (via domain III) on 2 adjacent RuvB subunits; this complex drives branch migration. In the full resolvosome a probable DNA-RuvA(4)-RuvB(12)-RuvC(2) complex forms which resolves the HJ.</text>
</comment>
<keyword evidence="3 6" id="KW-0238">DNA-binding</keyword>
<dbReference type="InterPro" id="IPR010994">
    <property type="entry name" value="RuvA_2-like"/>
</dbReference>
<keyword evidence="8" id="KW-0067">ATP-binding</keyword>
<dbReference type="CDD" id="cd14332">
    <property type="entry name" value="UBA_RuvA_C"/>
    <property type="match status" value="1"/>
</dbReference>
<comment type="caution">
    <text evidence="6">Lacks conserved residue(s) required for the propagation of feature annotation.</text>
</comment>
<evidence type="ECO:0000256" key="2">
    <source>
        <dbReference type="ARBA" id="ARBA00022763"/>
    </source>
</evidence>
<dbReference type="GO" id="GO:0009379">
    <property type="term" value="C:Holliday junction helicase complex"/>
    <property type="evidence" value="ECO:0007669"/>
    <property type="project" value="InterPro"/>
</dbReference>
<dbReference type="Pfam" id="PF01330">
    <property type="entry name" value="RuvA_N"/>
    <property type="match status" value="1"/>
</dbReference>
<proteinExistence type="inferred from homology"/>
<comment type="domain">
    <text evidence="6">Has three domains with a flexible linker between the domains II and III and assumes an 'L' shape. Domain III is highly mobile and contacts RuvB.</text>
</comment>
<dbReference type="InterPro" id="IPR012340">
    <property type="entry name" value="NA-bd_OB-fold"/>
</dbReference>
<dbReference type="InterPro" id="IPR036267">
    <property type="entry name" value="RuvA_C_sf"/>
</dbReference>
<dbReference type="Pfam" id="PF14520">
    <property type="entry name" value="HHH_5"/>
    <property type="match status" value="1"/>
</dbReference>
<dbReference type="Gene3D" id="1.10.8.10">
    <property type="entry name" value="DNA helicase RuvA subunit, C-terminal domain"/>
    <property type="match status" value="1"/>
</dbReference>
<dbReference type="EMBL" id="DF977003">
    <property type="protein sequence ID" value="GAQ26311.1"/>
    <property type="molecule type" value="Genomic_DNA"/>
</dbReference>
<dbReference type="STRING" id="224999.GCA_001485475_02355"/>
<dbReference type="InterPro" id="IPR003583">
    <property type="entry name" value="Hlx-hairpin-Hlx_DNA-bd_motif"/>
</dbReference>
<dbReference type="GO" id="GO:0009378">
    <property type="term" value="F:four-way junction helicase activity"/>
    <property type="evidence" value="ECO:0007669"/>
    <property type="project" value="InterPro"/>
</dbReference>
<accession>A0A0U9HT66</accession>
<feature type="domain" description="Helix-hairpin-helix DNA-binding motif class 1" evidence="7">
    <location>
        <begin position="109"/>
        <end position="128"/>
    </location>
</feature>
<evidence type="ECO:0000256" key="6">
    <source>
        <dbReference type="HAMAP-Rule" id="MF_00031"/>
    </source>
</evidence>
<dbReference type="SUPFAM" id="SSF46929">
    <property type="entry name" value="DNA helicase RuvA subunit, C-terminal domain"/>
    <property type="match status" value="1"/>
</dbReference>
<dbReference type="SUPFAM" id="SSF47781">
    <property type="entry name" value="RuvA domain 2-like"/>
    <property type="match status" value="1"/>
</dbReference>
<dbReference type="InterPro" id="IPR013849">
    <property type="entry name" value="DNA_helicase_Holl-junc_RuvA_I"/>
</dbReference>
<keyword evidence="1 6" id="KW-0963">Cytoplasm</keyword>
<dbReference type="InterPro" id="IPR011114">
    <property type="entry name" value="RuvA_C"/>
</dbReference>
<keyword evidence="8" id="KW-0347">Helicase</keyword>
<comment type="subcellular location">
    <subcellularLocation>
        <location evidence="6">Cytoplasm</location>
    </subcellularLocation>
</comment>
<evidence type="ECO:0000313" key="8">
    <source>
        <dbReference type="EMBL" id="GAQ26311.1"/>
    </source>
</evidence>
<keyword evidence="4 6" id="KW-0233">DNA recombination</keyword>
<evidence type="ECO:0000313" key="9">
    <source>
        <dbReference type="Proteomes" id="UP000062160"/>
    </source>
</evidence>
<dbReference type="GO" id="GO:0000400">
    <property type="term" value="F:four-way junction DNA binding"/>
    <property type="evidence" value="ECO:0007669"/>
    <property type="project" value="UniProtKB-UniRule"/>
</dbReference>
<dbReference type="Gene3D" id="1.10.150.20">
    <property type="entry name" value="5' to 3' exonuclease, C-terminal subdomain"/>
    <property type="match status" value="1"/>
</dbReference>
<dbReference type="Proteomes" id="UP000062160">
    <property type="component" value="Unassembled WGS sequence"/>
</dbReference>
<dbReference type="SUPFAM" id="SSF50249">
    <property type="entry name" value="Nucleic acid-binding proteins"/>
    <property type="match status" value="1"/>
</dbReference>
<dbReference type="GO" id="GO:0006281">
    <property type="term" value="P:DNA repair"/>
    <property type="evidence" value="ECO:0007669"/>
    <property type="project" value="UniProtKB-UniRule"/>
</dbReference>
<reference evidence="8" key="1">
    <citation type="journal article" date="2016" name="Genome Announc.">
        <title>Draft Genome Sequence of the Syntrophic Lactate-Degrading Bacterium Tepidanaerobacter syntrophicus JLT.</title>
        <authorList>
            <person name="Matsuura N."/>
            <person name="Ohashi A."/>
            <person name="Tourlousse D.M."/>
            <person name="Sekiguchi Y."/>
        </authorList>
    </citation>
    <scope>NUCLEOTIDE SEQUENCE [LARGE SCALE GENOMIC DNA]</scope>
    <source>
        <strain evidence="8">JL</strain>
    </source>
</reference>
<sequence length="194" mass="21461">MLEYIKGKLVFVEPTTAVVDISGVGIKADISMYSYDKIKNYKGETITLYTHLLLKEDAIELFGFFDKIERQAYLFLNKVSGVGPKVALSVLSLMDAAKLKNVILTENVNELTKVPGIGKKTAQKIIIELKDRIKDLPVSTPDEDTEDYISEAKEALISLGFSSAEVNLALSDDLVKDSKNLEDIIKAALKKMSK</sequence>
<dbReference type="HAMAP" id="MF_00031">
    <property type="entry name" value="DNA_HJ_migration_RuvA"/>
    <property type="match status" value="1"/>
</dbReference>
<dbReference type="Gene3D" id="2.40.50.140">
    <property type="entry name" value="Nucleic acid-binding proteins"/>
    <property type="match status" value="1"/>
</dbReference>
<dbReference type="RefSeq" id="WP_059034269.1">
    <property type="nucleotide sequence ID" value="NZ_BSDN01000004.1"/>
</dbReference>
<evidence type="ECO:0000256" key="4">
    <source>
        <dbReference type="ARBA" id="ARBA00023172"/>
    </source>
</evidence>
<protein>
    <recommendedName>
        <fullName evidence="6">Holliday junction branch migration complex subunit RuvA</fullName>
    </recommendedName>
</protein>
<organism evidence="8">
    <name type="scientific">Tepidanaerobacter syntrophicus</name>
    <dbReference type="NCBI Taxonomy" id="224999"/>
    <lineage>
        <taxon>Bacteria</taxon>
        <taxon>Bacillati</taxon>
        <taxon>Bacillota</taxon>
        <taxon>Clostridia</taxon>
        <taxon>Thermosediminibacterales</taxon>
        <taxon>Tepidanaerobacteraceae</taxon>
        <taxon>Tepidanaerobacter</taxon>
    </lineage>
</organism>
<dbReference type="GO" id="GO:0005737">
    <property type="term" value="C:cytoplasm"/>
    <property type="evidence" value="ECO:0007669"/>
    <property type="project" value="UniProtKB-SubCell"/>
</dbReference>
<dbReference type="GO" id="GO:0048476">
    <property type="term" value="C:Holliday junction resolvase complex"/>
    <property type="evidence" value="ECO:0007669"/>
    <property type="project" value="UniProtKB-UniRule"/>
</dbReference>
<dbReference type="GO" id="GO:0005524">
    <property type="term" value="F:ATP binding"/>
    <property type="evidence" value="ECO:0007669"/>
    <property type="project" value="InterPro"/>
</dbReference>
<dbReference type="GO" id="GO:0006310">
    <property type="term" value="P:DNA recombination"/>
    <property type="evidence" value="ECO:0007669"/>
    <property type="project" value="UniProtKB-UniRule"/>
</dbReference>
<keyword evidence="9" id="KW-1185">Reference proteome</keyword>
<dbReference type="SMART" id="SM00278">
    <property type="entry name" value="HhH1"/>
    <property type="match status" value="2"/>
</dbReference>
<keyword evidence="8" id="KW-0547">Nucleotide-binding</keyword>
<evidence type="ECO:0000256" key="1">
    <source>
        <dbReference type="ARBA" id="ARBA00022490"/>
    </source>
</evidence>
<keyword evidence="5 6" id="KW-0234">DNA repair</keyword>
<evidence type="ECO:0000256" key="5">
    <source>
        <dbReference type="ARBA" id="ARBA00023204"/>
    </source>
</evidence>
<dbReference type="NCBIfam" id="TIGR00084">
    <property type="entry name" value="ruvA"/>
    <property type="match status" value="1"/>
</dbReference>
<gene>
    <name evidence="6" type="primary">ruvA</name>
    <name evidence="8" type="ORF">TSYNT_9575</name>
</gene>
<feature type="domain" description="Helix-hairpin-helix DNA-binding motif class 1" evidence="7">
    <location>
        <begin position="74"/>
        <end position="93"/>
    </location>
</feature>
<dbReference type="AlphaFoldDB" id="A0A0U9HT66"/>
<dbReference type="Pfam" id="PF07499">
    <property type="entry name" value="RuvA_C"/>
    <property type="match status" value="1"/>
</dbReference>
<evidence type="ECO:0000259" key="7">
    <source>
        <dbReference type="SMART" id="SM00278"/>
    </source>
</evidence>
<comment type="function">
    <text evidence="6">The RuvA-RuvB-RuvC complex processes Holliday junction (HJ) DNA during genetic recombination and DNA repair, while the RuvA-RuvB complex plays an important role in the rescue of blocked DNA replication forks via replication fork reversal (RFR). RuvA specifically binds to HJ cruciform DNA, conferring on it an open structure. The RuvB hexamer acts as an ATP-dependent pump, pulling dsDNA into and through the RuvAB complex. HJ branch migration allows RuvC to scan DNA until it finds its consensus sequence, where it cleaves and resolves the cruciform DNA.</text>
</comment>
<dbReference type="InterPro" id="IPR000085">
    <property type="entry name" value="RuvA"/>
</dbReference>
<comment type="similarity">
    <text evidence="6">Belongs to the RuvA family.</text>
</comment>